<evidence type="ECO:0000313" key="11">
    <source>
        <dbReference type="Proteomes" id="UP000274756"/>
    </source>
</evidence>
<keyword evidence="3" id="KW-0479">Metal-binding</keyword>
<dbReference type="Pfam" id="PF21405">
    <property type="entry name" value="AMG1_II"/>
    <property type="match status" value="1"/>
</dbReference>
<evidence type="ECO:0008006" key="12">
    <source>
        <dbReference type="Google" id="ProtNLM"/>
    </source>
</evidence>
<evidence type="ECO:0000259" key="8">
    <source>
        <dbReference type="Pfam" id="PF21404"/>
    </source>
</evidence>
<evidence type="ECO:0000256" key="3">
    <source>
        <dbReference type="ARBA" id="ARBA00022723"/>
    </source>
</evidence>
<dbReference type="Pfam" id="PF00408">
    <property type="entry name" value="PGM_PMM_IV"/>
    <property type="match status" value="1"/>
</dbReference>
<evidence type="ECO:0000256" key="5">
    <source>
        <dbReference type="ARBA" id="ARBA00023235"/>
    </source>
</evidence>
<organism evidence="10 11">
    <name type="scientific">Dracunculus medinensis</name>
    <name type="common">Guinea worm</name>
    <dbReference type="NCBI Taxonomy" id="318479"/>
    <lineage>
        <taxon>Eukaryota</taxon>
        <taxon>Metazoa</taxon>
        <taxon>Ecdysozoa</taxon>
        <taxon>Nematoda</taxon>
        <taxon>Chromadorea</taxon>
        <taxon>Rhabditida</taxon>
        <taxon>Spirurina</taxon>
        <taxon>Dracunculoidea</taxon>
        <taxon>Dracunculidae</taxon>
        <taxon>Dracunculus</taxon>
    </lineage>
</organism>
<comment type="cofactor">
    <cofactor evidence="1">
        <name>Mg(2+)</name>
        <dbReference type="ChEBI" id="CHEBI:18420"/>
    </cofactor>
</comment>
<feature type="domain" description="Phosphoacetylglucosamine mutase AMG1" evidence="9">
    <location>
        <begin position="116"/>
        <end position="194"/>
    </location>
</feature>
<evidence type="ECO:0000256" key="1">
    <source>
        <dbReference type="ARBA" id="ARBA00001946"/>
    </source>
</evidence>
<gene>
    <name evidence="10" type="ORF">DME_LOCUS6322</name>
</gene>
<dbReference type="InterPro" id="IPR005844">
    <property type="entry name" value="A-D-PHexomutase_a/b/a-I"/>
</dbReference>
<feature type="domain" description="Phosphoacetylglucosamine mutase AMG1" evidence="8">
    <location>
        <begin position="208"/>
        <end position="336"/>
    </location>
</feature>
<dbReference type="InterPro" id="IPR049022">
    <property type="entry name" value="AMG1_III"/>
</dbReference>
<dbReference type="InterPro" id="IPR036900">
    <property type="entry name" value="A-D-PHexomutase_C_sf"/>
</dbReference>
<dbReference type="SUPFAM" id="SSF55957">
    <property type="entry name" value="Phosphoglucomutase, C-terminal domain"/>
    <property type="match status" value="1"/>
</dbReference>
<dbReference type="FunFam" id="3.30.310.50:FF:000003">
    <property type="entry name" value="Phosphoacetylglucosamine mutase"/>
    <property type="match status" value="1"/>
</dbReference>
<feature type="domain" description="Alpha-D-phosphohexomutase C-terminal" evidence="6">
    <location>
        <begin position="379"/>
        <end position="425"/>
    </location>
</feature>
<dbReference type="STRING" id="318479.A0A3P7T1J3"/>
<evidence type="ECO:0000313" key="10">
    <source>
        <dbReference type="EMBL" id="VDN56349.1"/>
    </source>
</evidence>
<keyword evidence="11" id="KW-1185">Reference proteome</keyword>
<evidence type="ECO:0000259" key="9">
    <source>
        <dbReference type="Pfam" id="PF21405"/>
    </source>
</evidence>
<dbReference type="InterPro" id="IPR016055">
    <property type="entry name" value="A-D-PHexomutase_a/b/a-I/II/III"/>
</dbReference>
<dbReference type="GO" id="GO:0006048">
    <property type="term" value="P:UDP-N-acetylglucosamine biosynthetic process"/>
    <property type="evidence" value="ECO:0007669"/>
    <property type="project" value="TreeGrafter"/>
</dbReference>
<dbReference type="PANTHER" id="PTHR45955:SF1">
    <property type="entry name" value="PHOSPHOACETYLGLUCOSAMINE MUTASE"/>
    <property type="match status" value="1"/>
</dbReference>
<dbReference type="Gene3D" id="3.30.310.50">
    <property type="entry name" value="Alpha-D-phosphohexomutase, C-terminal domain"/>
    <property type="match status" value="1"/>
</dbReference>
<dbReference type="GO" id="GO:0046872">
    <property type="term" value="F:metal ion binding"/>
    <property type="evidence" value="ECO:0007669"/>
    <property type="project" value="UniProtKB-KW"/>
</dbReference>
<evidence type="ECO:0000256" key="4">
    <source>
        <dbReference type="ARBA" id="ARBA00022842"/>
    </source>
</evidence>
<protein>
    <recommendedName>
        <fullName evidence="12">Phosphoacetylglucosamine mutase</fullName>
    </recommendedName>
</protein>
<feature type="domain" description="Alpha-D-phosphohexomutase alpha/beta/alpha" evidence="7">
    <location>
        <begin position="65"/>
        <end position="106"/>
    </location>
</feature>
<proteinExistence type="inferred from homology"/>
<accession>A0A3P7T1J3</accession>
<dbReference type="PANTHER" id="PTHR45955">
    <property type="entry name" value="PHOSPHOACETYLGLUCOSAMINE MUTASE"/>
    <property type="match status" value="1"/>
</dbReference>
<evidence type="ECO:0000259" key="6">
    <source>
        <dbReference type="Pfam" id="PF00408"/>
    </source>
</evidence>
<dbReference type="Pfam" id="PF21404">
    <property type="entry name" value="AMG1_III"/>
    <property type="match status" value="1"/>
</dbReference>
<dbReference type="GO" id="GO:0004610">
    <property type="term" value="F:phosphoacetylglucosamine mutase activity"/>
    <property type="evidence" value="ECO:0007669"/>
    <property type="project" value="TreeGrafter"/>
</dbReference>
<dbReference type="InterPro" id="IPR049023">
    <property type="entry name" value="AMG1_II"/>
</dbReference>
<dbReference type="EMBL" id="UYYG01001155">
    <property type="protein sequence ID" value="VDN56349.1"/>
    <property type="molecule type" value="Genomic_DNA"/>
</dbReference>
<dbReference type="SUPFAM" id="SSF53738">
    <property type="entry name" value="Phosphoglucomutase, first 3 domains"/>
    <property type="match status" value="3"/>
</dbReference>
<dbReference type="Gene3D" id="3.40.120.10">
    <property type="entry name" value="Alpha-D-Glucose-1,6-Bisphosphate, subunit A, domain 3"/>
    <property type="match status" value="2"/>
</dbReference>
<sequence length="435" mass="48819">MDFTIHDFSIIPDRYTRLNNRDHLGELVRVGENMKFEYGTAGFRTNAKYMPFIAFRMGILAAVRARNLMNNTGLMITASHNLEEDNGIKLIDPTGDMLEETWETIANNFGMVTSVYSKKLNIDCANGVGGTKFKEIMVLAKGLFEINLCNIDGPLNYKCGADYVKIAQDFPINMENIPIAERCASFDGDADRIVYFFRNKNNKFQLLDGDKIASLIAIAEANLEKKCTIGVVQTAYSNGSSTKFLTEELGLPVSIVPTGVKYLHKEAHKFDVGIYFEANGHGTVLFSERFLSEIHSNTSNQSVCNLKYFVKIINSVVGDAMADLLIIESILKYYDWSIEDWALKLYVDRPSCQIKVKVRDRSIFKTTYDQLTCLSPEGIQKFIDEKAVDGSRCFIRPSGTENIVRVYAEASTEEKAKELADLVAKEVGRIAADHK</sequence>
<evidence type="ECO:0000256" key="2">
    <source>
        <dbReference type="ARBA" id="ARBA00010231"/>
    </source>
</evidence>
<dbReference type="AlphaFoldDB" id="A0A3P7T1J3"/>
<dbReference type="Proteomes" id="UP000274756">
    <property type="component" value="Unassembled WGS sequence"/>
</dbReference>
<dbReference type="GO" id="GO:0005975">
    <property type="term" value="P:carbohydrate metabolic process"/>
    <property type="evidence" value="ECO:0007669"/>
    <property type="project" value="InterPro"/>
</dbReference>
<keyword evidence="4" id="KW-0460">Magnesium</keyword>
<keyword evidence="5" id="KW-0413">Isomerase</keyword>
<reference evidence="10 11" key="1">
    <citation type="submission" date="2018-11" db="EMBL/GenBank/DDBJ databases">
        <authorList>
            <consortium name="Pathogen Informatics"/>
        </authorList>
    </citation>
    <scope>NUCLEOTIDE SEQUENCE [LARGE SCALE GENOMIC DNA]</scope>
</reference>
<evidence type="ECO:0000259" key="7">
    <source>
        <dbReference type="Pfam" id="PF02878"/>
    </source>
</evidence>
<dbReference type="Pfam" id="PF02878">
    <property type="entry name" value="PGM_PMM_I"/>
    <property type="match status" value="1"/>
</dbReference>
<name>A0A3P7T1J3_DRAME</name>
<comment type="similarity">
    <text evidence="2">Belongs to the phosphohexose mutase family.</text>
</comment>
<dbReference type="InterPro" id="IPR005843">
    <property type="entry name" value="A-D-PHexomutase_C"/>
</dbReference>
<dbReference type="OrthoDB" id="1928at2759"/>